<dbReference type="InterPro" id="IPR012093">
    <property type="entry name" value="Pirin"/>
</dbReference>
<dbReference type="InterPro" id="IPR011051">
    <property type="entry name" value="RmlC_Cupin_sf"/>
</dbReference>
<evidence type="ECO:0000313" key="5">
    <source>
        <dbReference type="Proteomes" id="UP000534783"/>
    </source>
</evidence>
<gene>
    <name evidence="4" type="ORF">MNODULE_15510</name>
</gene>
<dbReference type="PANTHER" id="PTHR43212">
    <property type="entry name" value="QUERCETIN 2,3-DIOXYGENASE"/>
    <property type="match status" value="1"/>
</dbReference>
<dbReference type="Pfam" id="PF02678">
    <property type="entry name" value="Pirin"/>
    <property type="match status" value="1"/>
</dbReference>
<name>A0A7X6DRR7_9BACT</name>
<dbReference type="Proteomes" id="UP000534783">
    <property type="component" value="Unassembled WGS sequence"/>
</dbReference>
<comment type="similarity">
    <text evidence="1 2">Belongs to the pirin family.</text>
</comment>
<dbReference type="RefSeq" id="WP_168061564.1">
    <property type="nucleotide sequence ID" value="NZ_VTOW01000003.1"/>
</dbReference>
<comment type="caution">
    <text evidence="4">The sequence shown here is derived from an EMBL/GenBank/DDBJ whole genome shotgun (WGS) entry which is preliminary data.</text>
</comment>
<evidence type="ECO:0000259" key="3">
    <source>
        <dbReference type="Pfam" id="PF02678"/>
    </source>
</evidence>
<dbReference type="SUPFAM" id="SSF51182">
    <property type="entry name" value="RmlC-like cupins"/>
    <property type="match status" value="1"/>
</dbReference>
<dbReference type="EMBL" id="VTOW01000003">
    <property type="protein sequence ID" value="NKE72155.1"/>
    <property type="molecule type" value="Genomic_DNA"/>
</dbReference>
<evidence type="ECO:0000256" key="1">
    <source>
        <dbReference type="ARBA" id="ARBA00008416"/>
    </source>
</evidence>
<dbReference type="InterPro" id="IPR014710">
    <property type="entry name" value="RmlC-like_jellyroll"/>
</dbReference>
<protein>
    <recommendedName>
        <fullName evidence="3">Pirin N-terminal domain-containing protein</fullName>
    </recommendedName>
</protein>
<organism evidence="4 5">
    <name type="scientific">Candidatus Manganitrophus noduliformans</name>
    <dbReference type="NCBI Taxonomy" id="2606439"/>
    <lineage>
        <taxon>Bacteria</taxon>
        <taxon>Pseudomonadati</taxon>
        <taxon>Nitrospirota</taxon>
        <taxon>Nitrospiria</taxon>
        <taxon>Candidatus Troglogloeales</taxon>
        <taxon>Candidatus Manganitrophaceae</taxon>
        <taxon>Candidatus Manganitrophus</taxon>
    </lineage>
</organism>
<reference evidence="4 5" key="1">
    <citation type="journal article" date="2020" name="Nature">
        <title>Bacterial chemolithoautotrophy via manganese oxidation.</title>
        <authorList>
            <person name="Yu H."/>
            <person name="Leadbetter J.R."/>
        </authorList>
    </citation>
    <scope>NUCLEOTIDE SEQUENCE [LARGE SCALE GENOMIC DNA]</scope>
    <source>
        <strain evidence="4 5">Mn-1</strain>
    </source>
</reference>
<evidence type="ECO:0000256" key="2">
    <source>
        <dbReference type="RuleBase" id="RU003457"/>
    </source>
</evidence>
<accession>A0A7X6DRR7</accession>
<keyword evidence="5" id="KW-1185">Reference proteome</keyword>
<sequence>MSKKDATAPKEIPSENNRPYLILRPEEHAVLGESEFGTPGLRAVESIGPFTEIQASGPLITVHDATVAPHLGIGHHPHRFNERLFYIEQGELDHDDAWNNIHGHIGPADVGQFTEGRRGMLHSEWNNGDLPTRAYILVYSTDPVPEETAFHVLKDDEAPRYGEGRGVETKELVGGKSPLRVHGDLRRFTDSRLEPGAELSLPLAAGEGGLISVREGRVRLGGEVLPVGETVIVPPADAPGTLRLRADAPSRVIRVVYGPGHGFVRAAPRYRTRTRA</sequence>
<dbReference type="PANTHER" id="PTHR43212:SF3">
    <property type="entry name" value="QUERCETIN 2,3-DIOXYGENASE"/>
    <property type="match status" value="1"/>
</dbReference>
<dbReference type="AlphaFoldDB" id="A0A7X6DRR7"/>
<proteinExistence type="inferred from homology"/>
<feature type="domain" description="Pirin N-terminal" evidence="3">
    <location>
        <begin position="43"/>
        <end position="129"/>
    </location>
</feature>
<dbReference type="Gene3D" id="2.60.120.10">
    <property type="entry name" value="Jelly Rolls"/>
    <property type="match status" value="1"/>
</dbReference>
<dbReference type="InterPro" id="IPR003829">
    <property type="entry name" value="Pirin_N_dom"/>
</dbReference>
<evidence type="ECO:0000313" key="4">
    <source>
        <dbReference type="EMBL" id="NKE72155.1"/>
    </source>
</evidence>